<keyword evidence="4" id="KW-1185">Reference proteome</keyword>
<evidence type="ECO:0000313" key="3">
    <source>
        <dbReference type="EMBL" id="KAF9586144.1"/>
    </source>
</evidence>
<dbReference type="EMBL" id="JAABOA010000067">
    <property type="protein sequence ID" value="KAF9586144.1"/>
    <property type="molecule type" value="Genomic_DNA"/>
</dbReference>
<feature type="compositionally biased region" description="Basic and acidic residues" evidence="1">
    <location>
        <begin position="239"/>
        <end position="276"/>
    </location>
</feature>
<evidence type="ECO:0000313" key="4">
    <source>
        <dbReference type="Proteomes" id="UP000780801"/>
    </source>
</evidence>
<evidence type="ECO:0000259" key="2">
    <source>
        <dbReference type="PROSITE" id="PS50076"/>
    </source>
</evidence>
<gene>
    <name evidence="3" type="ORF">BGW38_009229</name>
</gene>
<dbReference type="OrthoDB" id="445556at2759"/>
<accession>A0A9P6G2X2</accession>
<evidence type="ECO:0000256" key="1">
    <source>
        <dbReference type="SAM" id="MobiDB-lite"/>
    </source>
</evidence>
<dbReference type="SUPFAM" id="SSF46565">
    <property type="entry name" value="Chaperone J-domain"/>
    <property type="match status" value="1"/>
</dbReference>
<dbReference type="PROSITE" id="PS50076">
    <property type="entry name" value="DNAJ_2"/>
    <property type="match status" value="1"/>
</dbReference>
<organism evidence="3 4">
    <name type="scientific">Lunasporangiospora selenospora</name>
    <dbReference type="NCBI Taxonomy" id="979761"/>
    <lineage>
        <taxon>Eukaryota</taxon>
        <taxon>Fungi</taxon>
        <taxon>Fungi incertae sedis</taxon>
        <taxon>Mucoromycota</taxon>
        <taxon>Mortierellomycotina</taxon>
        <taxon>Mortierellomycetes</taxon>
        <taxon>Mortierellales</taxon>
        <taxon>Mortierellaceae</taxon>
        <taxon>Lunasporangiospora</taxon>
    </lineage>
</organism>
<protein>
    <recommendedName>
        <fullName evidence="2">J domain-containing protein</fullName>
    </recommendedName>
</protein>
<dbReference type="Gene3D" id="1.10.287.110">
    <property type="entry name" value="DnaJ domain"/>
    <property type="match status" value="1"/>
</dbReference>
<dbReference type="PANTHER" id="PTHR44873">
    <property type="entry name" value="DNAJ HOMOLOG SUBFAMILY C MEMBER 30, MITOCHONDRIAL"/>
    <property type="match status" value="1"/>
</dbReference>
<reference evidence="3" key="1">
    <citation type="journal article" date="2020" name="Fungal Divers.">
        <title>Resolving the Mortierellaceae phylogeny through synthesis of multi-gene phylogenetics and phylogenomics.</title>
        <authorList>
            <person name="Vandepol N."/>
            <person name="Liber J."/>
            <person name="Desiro A."/>
            <person name="Na H."/>
            <person name="Kennedy M."/>
            <person name="Barry K."/>
            <person name="Grigoriev I.V."/>
            <person name="Miller A.N."/>
            <person name="O'Donnell K."/>
            <person name="Stajich J.E."/>
            <person name="Bonito G."/>
        </authorList>
    </citation>
    <scope>NUCLEOTIDE SEQUENCE</scope>
    <source>
        <strain evidence="3">KOD1015</strain>
    </source>
</reference>
<dbReference type="InterPro" id="IPR036869">
    <property type="entry name" value="J_dom_sf"/>
</dbReference>
<feature type="compositionally biased region" description="Basic and acidic residues" evidence="1">
    <location>
        <begin position="314"/>
        <end position="326"/>
    </location>
</feature>
<dbReference type="Proteomes" id="UP000780801">
    <property type="component" value="Unassembled WGS sequence"/>
</dbReference>
<feature type="compositionally biased region" description="Low complexity" evidence="1">
    <location>
        <begin position="177"/>
        <end position="188"/>
    </location>
</feature>
<dbReference type="PANTHER" id="PTHR44873:SF1">
    <property type="entry name" value="DNAJ HOMOLOG SUBFAMILY C MEMBER 30, MITOCHONDRIAL"/>
    <property type="match status" value="1"/>
</dbReference>
<sequence>MDPRRCSLLLHTTRIPSATAAASSLVTASASTTATTTSAIVFKFPHGPYVRPNSLHAMLRHHWTSCTNGALRNPALFQPRPSPILHSSSSFHSSTTLGQPRHPNHYERLGLGREATKREIKTQFYKLSKLHHPDKNASQDSRNEFLAINEAYSILGDDRQRRDYDLTLRDRSDSLHDSSSARVSSNRGSLRRTHFRHSAQSSTANAEARRYGAARQVKFGMGQVGTGDPGATSGPIPHFDSKSHQEMHYEQEQRREQRRQERQRDSAEYQQRKQYEAADTASGRFARVIIVFASIVFASSFYKIFADEPEQESEQDRGLAGTKEHGPWVQQRTVNRKGVEWAGP</sequence>
<dbReference type="AlphaFoldDB" id="A0A9P6G2X2"/>
<dbReference type="Pfam" id="PF00226">
    <property type="entry name" value="DnaJ"/>
    <property type="match status" value="1"/>
</dbReference>
<dbReference type="CDD" id="cd06257">
    <property type="entry name" value="DnaJ"/>
    <property type="match status" value="1"/>
</dbReference>
<feature type="region of interest" description="Disordered" evidence="1">
    <location>
        <begin position="309"/>
        <end position="344"/>
    </location>
</feature>
<comment type="caution">
    <text evidence="3">The sequence shown here is derived from an EMBL/GenBank/DDBJ whole genome shotgun (WGS) entry which is preliminary data.</text>
</comment>
<feature type="domain" description="J" evidence="2">
    <location>
        <begin position="104"/>
        <end position="168"/>
    </location>
</feature>
<name>A0A9P6G2X2_9FUNG</name>
<dbReference type="PRINTS" id="PR00625">
    <property type="entry name" value="JDOMAIN"/>
</dbReference>
<dbReference type="InterPro" id="IPR001623">
    <property type="entry name" value="DnaJ_domain"/>
</dbReference>
<dbReference type="SMART" id="SM00271">
    <property type="entry name" value="DnaJ"/>
    <property type="match status" value="1"/>
</dbReference>
<proteinExistence type="predicted"/>
<feature type="region of interest" description="Disordered" evidence="1">
    <location>
        <begin position="171"/>
        <end position="277"/>
    </location>
</feature>
<dbReference type="InterPro" id="IPR053025">
    <property type="entry name" value="Mito_ATP_Synthase-Asso"/>
</dbReference>